<evidence type="ECO:0000256" key="3">
    <source>
        <dbReference type="ARBA" id="ARBA00022692"/>
    </source>
</evidence>
<keyword evidence="10" id="KW-1185">Reference proteome</keyword>
<evidence type="ECO:0000256" key="6">
    <source>
        <dbReference type="SAM" id="MobiDB-lite"/>
    </source>
</evidence>
<keyword evidence="2" id="KW-1003">Cell membrane</keyword>
<dbReference type="SUPFAM" id="SSF81665">
    <property type="entry name" value="Calcium ATPase, transmembrane domain M"/>
    <property type="match status" value="1"/>
</dbReference>
<dbReference type="Gene3D" id="1.20.1110.10">
    <property type="entry name" value="Calcium-transporting ATPase, transmembrane domain"/>
    <property type="match status" value="2"/>
</dbReference>
<evidence type="ECO:0000256" key="4">
    <source>
        <dbReference type="ARBA" id="ARBA00022989"/>
    </source>
</evidence>
<gene>
    <name evidence="9" type="ORF">PCOR1329_LOCUS10785</name>
</gene>
<dbReference type="SFLD" id="SFLDS00003">
    <property type="entry name" value="Haloacid_Dehalogenase"/>
    <property type="match status" value="1"/>
</dbReference>
<dbReference type="PRINTS" id="PR00119">
    <property type="entry name" value="CATATPASE"/>
</dbReference>
<evidence type="ECO:0000313" key="10">
    <source>
        <dbReference type="Proteomes" id="UP001189429"/>
    </source>
</evidence>
<dbReference type="InterPro" id="IPR023298">
    <property type="entry name" value="ATPase_P-typ_TM_dom_sf"/>
</dbReference>
<dbReference type="InterPro" id="IPR050510">
    <property type="entry name" value="Cation_transp_ATPase_P-type"/>
</dbReference>
<dbReference type="InterPro" id="IPR023299">
    <property type="entry name" value="ATPase_P-typ_cyto_dom_N"/>
</dbReference>
<dbReference type="SFLD" id="SFLDG00002">
    <property type="entry name" value="C1.7:_P-type_atpase_like"/>
    <property type="match status" value="1"/>
</dbReference>
<dbReference type="InterPro" id="IPR036412">
    <property type="entry name" value="HAD-like_sf"/>
</dbReference>
<sequence>MAQKLVMVRKIAAVETLGSASVICSDKTGTLTEGKMTMTNMWSCGVEYDISGQGFSPEEGHVSRAGATGANSNNDMGVKSTLLAALLCSDTELFYAMDDKLGREAWQFKGNSSEAPIVVAAQKVGFKREEVGKEYARLLTIPFSSSRKMMLTVSDVTGKTTLSAGGMRLPPSTTKLAVVKGAPNWVLESCTQQLTESGVMPLSAAERTSVNNQVDIYSEKALRVLAVAVNPMATPSIDLMNEDVAMDEKFAACKKDLILVGLVASIDPDRKGVPESVVKARGAGIRVVMITGDYVKTAIAIAKRVNIISPEDDIEECACDCNKLRPNGGYIGEAEMDDMTKRVRCFARAKPEDKLMIVKSLQRQGFVSAMTGDGVNDAPALNEAMIGVAMGEAGTEVAKGAAEMVLQDDNFTRIVDAVEKGRVIYAGIQKFVAFIMSVHIAEVVQIFVCVVAQIPIMRTPLQILFLILVTDLPPSIALGMMEPGEANILKQPPRPRDEPIVLNWMWVSMTVNGLLLSVVIIAVYVWALLEYPGFVFLKDFPKNNDDCDTVGAGTEPCAEWENAQTLLMHARTVAFISLVFSENARAYISRSFDKPVWVNFLGNKWMQIAVLSALAALTLAVIILPLITEKILALNALEIGWKGWGIALVGPVTTLILCELWKIPTAMMKRAYDEKVRSEQLRIAGEETDSSSDDSSGSDSDGL</sequence>
<accession>A0ABN9QFA7</accession>
<feature type="compositionally biased region" description="Low complexity" evidence="6">
    <location>
        <begin position="693"/>
        <end position="703"/>
    </location>
</feature>
<organism evidence="9 10">
    <name type="scientific">Prorocentrum cordatum</name>
    <dbReference type="NCBI Taxonomy" id="2364126"/>
    <lineage>
        <taxon>Eukaryota</taxon>
        <taxon>Sar</taxon>
        <taxon>Alveolata</taxon>
        <taxon>Dinophyceae</taxon>
        <taxon>Prorocentrales</taxon>
        <taxon>Prorocentraceae</taxon>
        <taxon>Prorocentrum</taxon>
    </lineage>
</organism>
<evidence type="ECO:0000259" key="8">
    <source>
        <dbReference type="Pfam" id="PF00689"/>
    </source>
</evidence>
<name>A0ABN9QFA7_9DINO</name>
<dbReference type="PRINTS" id="PR00121">
    <property type="entry name" value="NAKATPASE"/>
</dbReference>
<comment type="subcellular location">
    <subcellularLocation>
        <location evidence="1">Cell membrane</location>
        <topology evidence="1">Multi-pass membrane protein</topology>
    </subcellularLocation>
</comment>
<dbReference type="SFLD" id="SFLDF00027">
    <property type="entry name" value="p-type_atpase"/>
    <property type="match status" value="1"/>
</dbReference>
<proteinExistence type="predicted"/>
<dbReference type="Pfam" id="PF13246">
    <property type="entry name" value="Cation_ATPase"/>
    <property type="match status" value="1"/>
</dbReference>
<dbReference type="EMBL" id="CAUYUJ010003071">
    <property type="protein sequence ID" value="CAK0803723.1"/>
    <property type="molecule type" value="Genomic_DNA"/>
</dbReference>
<dbReference type="InterPro" id="IPR044492">
    <property type="entry name" value="P_typ_ATPase_HD_dom"/>
</dbReference>
<feature type="transmembrane region" description="Helical" evidence="7">
    <location>
        <begin position="608"/>
        <end position="627"/>
    </location>
</feature>
<feature type="region of interest" description="Disordered" evidence="6">
    <location>
        <begin position="682"/>
        <end position="703"/>
    </location>
</feature>
<feature type="transmembrane region" description="Helical" evidence="7">
    <location>
        <begin position="501"/>
        <end position="527"/>
    </location>
</feature>
<dbReference type="Proteomes" id="UP001189429">
    <property type="component" value="Unassembled WGS sequence"/>
</dbReference>
<dbReference type="SUPFAM" id="SSF56784">
    <property type="entry name" value="HAD-like"/>
    <property type="match status" value="1"/>
</dbReference>
<dbReference type="PANTHER" id="PTHR43294:SF21">
    <property type="entry name" value="CATION TRANSPORTING ATPASE"/>
    <property type="match status" value="1"/>
</dbReference>
<dbReference type="Pfam" id="PF00689">
    <property type="entry name" value="Cation_ATPase_C"/>
    <property type="match status" value="1"/>
</dbReference>
<dbReference type="InterPro" id="IPR018303">
    <property type="entry name" value="ATPase_P-typ_P_site"/>
</dbReference>
<dbReference type="InterPro" id="IPR001757">
    <property type="entry name" value="P_typ_ATPase"/>
</dbReference>
<keyword evidence="4 7" id="KW-1133">Transmembrane helix</keyword>
<dbReference type="Gene3D" id="3.40.1110.10">
    <property type="entry name" value="Calcium-transporting ATPase, cytoplasmic domain N"/>
    <property type="match status" value="1"/>
</dbReference>
<reference evidence="9" key="1">
    <citation type="submission" date="2023-10" db="EMBL/GenBank/DDBJ databases">
        <authorList>
            <person name="Chen Y."/>
            <person name="Shah S."/>
            <person name="Dougan E. K."/>
            <person name="Thang M."/>
            <person name="Chan C."/>
        </authorList>
    </citation>
    <scope>NUCLEOTIDE SEQUENCE [LARGE SCALE GENOMIC DNA]</scope>
</reference>
<evidence type="ECO:0000256" key="1">
    <source>
        <dbReference type="ARBA" id="ARBA00004651"/>
    </source>
</evidence>
<comment type="caution">
    <text evidence="9">The sequence shown here is derived from an EMBL/GenBank/DDBJ whole genome shotgun (WGS) entry which is preliminary data.</text>
</comment>
<dbReference type="PROSITE" id="PS00154">
    <property type="entry name" value="ATPASE_E1_E2"/>
    <property type="match status" value="1"/>
</dbReference>
<feature type="transmembrane region" description="Helical" evidence="7">
    <location>
        <begin position="639"/>
        <end position="661"/>
    </location>
</feature>
<dbReference type="InterPro" id="IPR006068">
    <property type="entry name" value="ATPase_P-typ_cation-transptr_C"/>
</dbReference>
<keyword evidence="3 7" id="KW-0812">Transmembrane</keyword>
<dbReference type="NCBIfam" id="TIGR01494">
    <property type="entry name" value="ATPase_P-type"/>
    <property type="match status" value="1"/>
</dbReference>
<evidence type="ECO:0000256" key="7">
    <source>
        <dbReference type="SAM" id="Phobius"/>
    </source>
</evidence>
<evidence type="ECO:0000256" key="5">
    <source>
        <dbReference type="ARBA" id="ARBA00023136"/>
    </source>
</evidence>
<feature type="transmembrane region" description="Helical" evidence="7">
    <location>
        <begin position="431"/>
        <end position="454"/>
    </location>
</feature>
<keyword evidence="5 7" id="KW-0472">Membrane</keyword>
<protein>
    <recommendedName>
        <fullName evidence="8">Cation-transporting P-type ATPase C-terminal domain-containing protein</fullName>
    </recommendedName>
</protein>
<evidence type="ECO:0000313" key="9">
    <source>
        <dbReference type="EMBL" id="CAK0803723.1"/>
    </source>
</evidence>
<dbReference type="PANTHER" id="PTHR43294">
    <property type="entry name" value="SODIUM/POTASSIUM-TRANSPORTING ATPASE SUBUNIT ALPHA"/>
    <property type="match status" value="1"/>
</dbReference>
<evidence type="ECO:0000256" key="2">
    <source>
        <dbReference type="ARBA" id="ARBA00022475"/>
    </source>
</evidence>
<feature type="domain" description="Cation-transporting P-type ATPase C-terminal" evidence="8">
    <location>
        <begin position="459"/>
        <end position="662"/>
    </location>
</feature>
<dbReference type="SUPFAM" id="SSF81660">
    <property type="entry name" value="Metal cation-transporting ATPase, ATP-binding domain N"/>
    <property type="match status" value="1"/>
</dbReference>